<dbReference type="InterPro" id="IPR000073">
    <property type="entry name" value="AB_hydrolase_1"/>
</dbReference>
<dbReference type="Proteomes" id="UP000245845">
    <property type="component" value="Unassembled WGS sequence"/>
</dbReference>
<keyword evidence="2" id="KW-0378">Hydrolase</keyword>
<comment type="caution">
    <text evidence="2">The sequence shown here is derived from an EMBL/GenBank/DDBJ whole genome shotgun (WGS) entry which is preliminary data.</text>
</comment>
<sequence>MSYTMINPIPQFNFQINRVLTYGDLACNSKEIKMNLPRVRTFEDWYTVWSGMGRSAESKKHYLHAAYYYRMAEFFLKSTDERKDDTYSKCIENFYRAFDLELQLHYEKIQVPFEGKNLYCLKLSPTHFKGTVVVCGGYDSFIEEFVLQVHDLVSKGFEIILFDGPGQGKCLRENLYFRFDFENATSAILDYFHIKKCAFVGISWGGYFALRSAAYEKRISAVAAYDVMDDGLEVMTNVFPAPICRIIRLAYYKKWKRLLNGLVGKIVKKSVLADWAVNQGMHITGTKTPFEFYQNLSYHNLLGSTDFITQDVLLLAGEKDHYIPSIQFYRLKSSIHNAKSLTCRMFTVAEGGEQHCQIGNHMLAVNTIVDWLNQHFPEAD</sequence>
<dbReference type="InterPro" id="IPR029058">
    <property type="entry name" value="AB_hydrolase_fold"/>
</dbReference>
<organism evidence="2 3">
    <name type="scientific">Faecalicatena orotica</name>
    <dbReference type="NCBI Taxonomy" id="1544"/>
    <lineage>
        <taxon>Bacteria</taxon>
        <taxon>Bacillati</taxon>
        <taxon>Bacillota</taxon>
        <taxon>Clostridia</taxon>
        <taxon>Lachnospirales</taxon>
        <taxon>Lachnospiraceae</taxon>
        <taxon>Faecalicatena</taxon>
    </lineage>
</organism>
<dbReference type="GO" id="GO:0016787">
    <property type="term" value="F:hydrolase activity"/>
    <property type="evidence" value="ECO:0007669"/>
    <property type="project" value="UniProtKB-KW"/>
</dbReference>
<gene>
    <name evidence="2" type="ORF">A8806_101566</name>
</gene>
<dbReference type="OrthoDB" id="9812921at2"/>
<dbReference type="RefSeq" id="WP_109729628.1">
    <property type="nucleotide sequence ID" value="NZ_BAAACK010000007.1"/>
</dbReference>
<dbReference type="Pfam" id="PF00561">
    <property type="entry name" value="Abhydrolase_1"/>
    <property type="match status" value="1"/>
</dbReference>
<dbReference type="Gene3D" id="3.40.50.1820">
    <property type="entry name" value="alpha/beta hydrolase"/>
    <property type="match status" value="1"/>
</dbReference>
<evidence type="ECO:0000259" key="1">
    <source>
        <dbReference type="Pfam" id="PF00561"/>
    </source>
</evidence>
<name>A0A2Y9C4B2_9FIRM</name>
<feature type="domain" description="AB hydrolase-1" evidence="1">
    <location>
        <begin position="135"/>
        <end position="337"/>
    </location>
</feature>
<dbReference type="SUPFAM" id="SSF53474">
    <property type="entry name" value="alpha/beta-Hydrolases"/>
    <property type="match status" value="1"/>
</dbReference>
<keyword evidence="3" id="KW-1185">Reference proteome</keyword>
<dbReference type="Gene3D" id="1.20.1440.110">
    <property type="entry name" value="acylaminoacyl peptidase"/>
    <property type="match status" value="1"/>
</dbReference>
<dbReference type="EMBL" id="QGDL01000001">
    <property type="protein sequence ID" value="PWJ32278.1"/>
    <property type="molecule type" value="Genomic_DNA"/>
</dbReference>
<protein>
    <submittedName>
        <fullName evidence="2">Alpha-beta hydrolase superfamily lysophospholipase</fullName>
    </submittedName>
</protein>
<evidence type="ECO:0000313" key="3">
    <source>
        <dbReference type="Proteomes" id="UP000245845"/>
    </source>
</evidence>
<dbReference type="AlphaFoldDB" id="A0A2Y9C4B2"/>
<reference evidence="2 3" key="1">
    <citation type="submission" date="2018-05" db="EMBL/GenBank/DDBJ databases">
        <title>The Hungate 1000. A catalogue of reference genomes from the rumen microbiome.</title>
        <authorList>
            <person name="Kelly W."/>
        </authorList>
    </citation>
    <scope>NUCLEOTIDE SEQUENCE [LARGE SCALE GENOMIC DNA]</scope>
    <source>
        <strain evidence="2 3">NLAE-zl-C242</strain>
    </source>
</reference>
<proteinExistence type="predicted"/>
<evidence type="ECO:0000313" key="2">
    <source>
        <dbReference type="EMBL" id="PWJ32278.1"/>
    </source>
</evidence>
<accession>A0A2Y9C4B2</accession>